<organism evidence="1 2">
    <name type="scientific">Protopolystoma xenopodis</name>
    <dbReference type="NCBI Taxonomy" id="117903"/>
    <lineage>
        <taxon>Eukaryota</taxon>
        <taxon>Metazoa</taxon>
        <taxon>Spiralia</taxon>
        <taxon>Lophotrochozoa</taxon>
        <taxon>Platyhelminthes</taxon>
        <taxon>Monogenea</taxon>
        <taxon>Polyopisthocotylea</taxon>
        <taxon>Polystomatidea</taxon>
        <taxon>Polystomatidae</taxon>
        <taxon>Protopolystoma</taxon>
    </lineage>
</organism>
<dbReference type="AlphaFoldDB" id="A0A448WAW9"/>
<dbReference type="Proteomes" id="UP000784294">
    <property type="component" value="Unassembled WGS sequence"/>
</dbReference>
<dbReference type="InterPro" id="IPR013761">
    <property type="entry name" value="SAM/pointed_sf"/>
</dbReference>
<name>A0A448WAW9_9PLAT</name>
<protein>
    <recommendedName>
        <fullName evidence="3">SAM domain-containing protein</fullName>
    </recommendedName>
</protein>
<reference evidence="1" key="1">
    <citation type="submission" date="2018-11" db="EMBL/GenBank/DDBJ databases">
        <authorList>
            <consortium name="Pathogen Informatics"/>
        </authorList>
    </citation>
    <scope>NUCLEOTIDE SEQUENCE</scope>
</reference>
<comment type="caution">
    <text evidence="1">The sequence shown here is derived from an EMBL/GenBank/DDBJ whole genome shotgun (WGS) entry which is preliminary data.</text>
</comment>
<accession>A0A448WAW9</accession>
<evidence type="ECO:0008006" key="3">
    <source>
        <dbReference type="Google" id="ProtNLM"/>
    </source>
</evidence>
<dbReference type="EMBL" id="CAAALY010001386">
    <property type="protein sequence ID" value="VEL07266.1"/>
    <property type="molecule type" value="Genomic_DNA"/>
</dbReference>
<proteinExistence type="predicted"/>
<gene>
    <name evidence="1" type="ORF">PXEA_LOCUS706</name>
</gene>
<dbReference type="SUPFAM" id="SSF47769">
    <property type="entry name" value="SAM/Pointed domain"/>
    <property type="match status" value="1"/>
</dbReference>
<evidence type="ECO:0000313" key="2">
    <source>
        <dbReference type="Proteomes" id="UP000784294"/>
    </source>
</evidence>
<sequence>MRILQTSRLLSHPSLRNPLPIGLIRVTLLPRRIRLLPCCFRLALPSPSPYFSTSGQPSSSILAQIHTWPEANLITTSSAPVGLYQISPVNSSSRSYTISSEGAKAAPQTLSIVDFPNWTSTEVVDWLSQHKLSSFLPRLAGLDGRLLVELVYLRLHAPEGLMTILSSDLGMGLIDRLRLLAALADLAK</sequence>
<keyword evidence="2" id="KW-1185">Reference proteome</keyword>
<evidence type="ECO:0000313" key="1">
    <source>
        <dbReference type="EMBL" id="VEL07266.1"/>
    </source>
</evidence>